<protein>
    <submittedName>
        <fullName evidence="1">Uncharacterized protein</fullName>
    </submittedName>
</protein>
<dbReference type="EMBL" id="JAHUTI010025212">
    <property type="protein sequence ID" value="MED6240616.1"/>
    <property type="molecule type" value="Genomic_DNA"/>
</dbReference>
<reference evidence="1 2" key="1">
    <citation type="submission" date="2021-07" db="EMBL/GenBank/DDBJ databases">
        <authorList>
            <person name="Palmer J.M."/>
        </authorList>
    </citation>
    <scope>NUCLEOTIDE SEQUENCE [LARGE SCALE GENOMIC DNA]</scope>
    <source>
        <strain evidence="1 2">AT_MEX2019</strain>
        <tissue evidence="1">Muscle</tissue>
    </source>
</reference>
<name>A0ABU7AS87_9TELE</name>
<comment type="caution">
    <text evidence="1">The sequence shown here is derived from an EMBL/GenBank/DDBJ whole genome shotgun (WGS) entry which is preliminary data.</text>
</comment>
<sequence>MDPPALQLSFDDQRTMSDYESVDLAGSSRCFAMDPHPLSSLPAHRSVRLPSQLHVPSPSSQLSLCCISPGSDLVSSHLAQLSLLLPHHGFFPSPPHILPCILTSVSGSAPKSRGSSLIWFLPFNISRG</sequence>
<keyword evidence="2" id="KW-1185">Reference proteome</keyword>
<dbReference type="Proteomes" id="UP001345963">
    <property type="component" value="Unassembled WGS sequence"/>
</dbReference>
<evidence type="ECO:0000313" key="1">
    <source>
        <dbReference type="EMBL" id="MED6240616.1"/>
    </source>
</evidence>
<gene>
    <name evidence="1" type="ORF">ATANTOWER_024459</name>
</gene>
<accession>A0ABU7AS87</accession>
<evidence type="ECO:0000313" key="2">
    <source>
        <dbReference type="Proteomes" id="UP001345963"/>
    </source>
</evidence>
<organism evidence="1 2">
    <name type="scientific">Ataeniobius toweri</name>
    <dbReference type="NCBI Taxonomy" id="208326"/>
    <lineage>
        <taxon>Eukaryota</taxon>
        <taxon>Metazoa</taxon>
        <taxon>Chordata</taxon>
        <taxon>Craniata</taxon>
        <taxon>Vertebrata</taxon>
        <taxon>Euteleostomi</taxon>
        <taxon>Actinopterygii</taxon>
        <taxon>Neopterygii</taxon>
        <taxon>Teleostei</taxon>
        <taxon>Neoteleostei</taxon>
        <taxon>Acanthomorphata</taxon>
        <taxon>Ovalentaria</taxon>
        <taxon>Atherinomorphae</taxon>
        <taxon>Cyprinodontiformes</taxon>
        <taxon>Goodeidae</taxon>
        <taxon>Ataeniobius</taxon>
    </lineage>
</organism>
<proteinExistence type="predicted"/>